<protein>
    <submittedName>
        <fullName evidence="1">Uncharacterized protein</fullName>
    </submittedName>
</protein>
<accession>E3NA91</accession>
<evidence type="ECO:0000313" key="2">
    <source>
        <dbReference type="Proteomes" id="UP000008281"/>
    </source>
</evidence>
<dbReference type="AlphaFoldDB" id="E3NA91"/>
<organism evidence="2">
    <name type="scientific">Caenorhabditis remanei</name>
    <name type="common">Caenorhabditis vulgaris</name>
    <dbReference type="NCBI Taxonomy" id="31234"/>
    <lineage>
        <taxon>Eukaryota</taxon>
        <taxon>Metazoa</taxon>
        <taxon>Ecdysozoa</taxon>
        <taxon>Nematoda</taxon>
        <taxon>Chromadorea</taxon>
        <taxon>Rhabditida</taxon>
        <taxon>Rhabditina</taxon>
        <taxon>Rhabditomorpha</taxon>
        <taxon>Rhabditoidea</taxon>
        <taxon>Rhabditidae</taxon>
        <taxon>Peloderinae</taxon>
        <taxon>Caenorhabditis</taxon>
    </lineage>
</organism>
<keyword evidence="2" id="KW-1185">Reference proteome</keyword>
<evidence type="ECO:0000313" key="1">
    <source>
        <dbReference type="EMBL" id="EFO91009.1"/>
    </source>
</evidence>
<proteinExistence type="predicted"/>
<name>E3NA91_CAERE</name>
<sequence>MSVAALCLLAVTVLSASPATATASDTGAPHRQVVTLRPYDVPLYSSIAAFDFFGMWALEACEAAVRRDETSKGRPAKMVMTTLQCRERAFSFSLVGCNHPCKNINRLYKAVCEERRQINSDEMRDICCPPVYRTSTLEENRAEQRAQAAIYPHYFEK</sequence>
<dbReference type="HOGENOM" id="CLU_1679562_0_0_1"/>
<gene>
    <name evidence="1" type="ORF">CRE_25819</name>
</gene>
<dbReference type="Proteomes" id="UP000008281">
    <property type="component" value="Unassembled WGS sequence"/>
</dbReference>
<reference evidence="1" key="1">
    <citation type="submission" date="2007-07" db="EMBL/GenBank/DDBJ databases">
        <title>PCAP assembly of the Caenorhabditis remanei genome.</title>
        <authorList>
            <consortium name="The Caenorhabditis remanei Sequencing Consortium"/>
            <person name="Wilson R.K."/>
        </authorList>
    </citation>
    <scope>NUCLEOTIDE SEQUENCE [LARGE SCALE GENOMIC DNA]</scope>
    <source>
        <strain evidence="1">PB4641</strain>
    </source>
</reference>
<dbReference type="EMBL" id="DS268573">
    <property type="protein sequence ID" value="EFO91009.1"/>
    <property type="molecule type" value="Genomic_DNA"/>
</dbReference>